<evidence type="ECO:0008006" key="3">
    <source>
        <dbReference type="Google" id="ProtNLM"/>
    </source>
</evidence>
<dbReference type="AlphaFoldDB" id="A0A0A9F5A9"/>
<sequence length="65" mass="7383">MNKLCRSKCLRLCWFVIFLQLLLYPAALQTRAAGCSSFVHSRSQKTPRARDGRLELGLQQGCDLL</sequence>
<evidence type="ECO:0000256" key="1">
    <source>
        <dbReference type="SAM" id="SignalP"/>
    </source>
</evidence>
<feature type="signal peptide" evidence="1">
    <location>
        <begin position="1"/>
        <end position="27"/>
    </location>
</feature>
<organism evidence="2">
    <name type="scientific">Arundo donax</name>
    <name type="common">Giant reed</name>
    <name type="synonym">Donax arundinaceus</name>
    <dbReference type="NCBI Taxonomy" id="35708"/>
    <lineage>
        <taxon>Eukaryota</taxon>
        <taxon>Viridiplantae</taxon>
        <taxon>Streptophyta</taxon>
        <taxon>Embryophyta</taxon>
        <taxon>Tracheophyta</taxon>
        <taxon>Spermatophyta</taxon>
        <taxon>Magnoliopsida</taxon>
        <taxon>Liliopsida</taxon>
        <taxon>Poales</taxon>
        <taxon>Poaceae</taxon>
        <taxon>PACMAD clade</taxon>
        <taxon>Arundinoideae</taxon>
        <taxon>Arundineae</taxon>
        <taxon>Arundo</taxon>
    </lineage>
</organism>
<name>A0A0A9F5A9_ARUDO</name>
<proteinExistence type="predicted"/>
<keyword evidence="1" id="KW-0732">Signal</keyword>
<accession>A0A0A9F5A9</accession>
<protein>
    <recommendedName>
        <fullName evidence="3">Secreted protein</fullName>
    </recommendedName>
</protein>
<reference evidence="2" key="2">
    <citation type="journal article" date="2015" name="Data Brief">
        <title>Shoot transcriptome of the giant reed, Arundo donax.</title>
        <authorList>
            <person name="Barrero R.A."/>
            <person name="Guerrero F.D."/>
            <person name="Moolhuijzen P."/>
            <person name="Goolsby J.A."/>
            <person name="Tidwell J."/>
            <person name="Bellgard S.E."/>
            <person name="Bellgard M.I."/>
        </authorList>
    </citation>
    <scope>NUCLEOTIDE SEQUENCE</scope>
    <source>
        <tissue evidence="2">Shoot tissue taken approximately 20 cm above the soil surface</tissue>
    </source>
</reference>
<feature type="chain" id="PRO_5002047222" description="Secreted protein" evidence="1">
    <location>
        <begin position="28"/>
        <end position="65"/>
    </location>
</feature>
<evidence type="ECO:0000313" key="2">
    <source>
        <dbReference type="EMBL" id="JAE07517.1"/>
    </source>
</evidence>
<dbReference type="EMBL" id="GBRH01190379">
    <property type="protein sequence ID" value="JAE07517.1"/>
    <property type="molecule type" value="Transcribed_RNA"/>
</dbReference>
<reference evidence="2" key="1">
    <citation type="submission" date="2014-09" db="EMBL/GenBank/DDBJ databases">
        <authorList>
            <person name="Magalhaes I.L.F."/>
            <person name="Oliveira U."/>
            <person name="Santos F.R."/>
            <person name="Vidigal T.H.D.A."/>
            <person name="Brescovit A.D."/>
            <person name="Santos A.J."/>
        </authorList>
    </citation>
    <scope>NUCLEOTIDE SEQUENCE</scope>
    <source>
        <tissue evidence="2">Shoot tissue taken approximately 20 cm above the soil surface</tissue>
    </source>
</reference>